<protein>
    <recommendedName>
        <fullName evidence="4">Excreted virulence factor EspC (Type VII ESX diderm)</fullName>
    </recommendedName>
</protein>
<comment type="caution">
    <text evidence="2">The sequence shown here is derived from an EMBL/GenBank/DDBJ whole genome shotgun (WGS) entry which is preliminary data.</text>
</comment>
<accession>A0ABS8PLN2</accession>
<proteinExistence type="predicted"/>
<organism evidence="2 3">
    <name type="scientific">Actinomycetospora endophytica</name>
    <dbReference type="NCBI Taxonomy" id="2291215"/>
    <lineage>
        <taxon>Bacteria</taxon>
        <taxon>Bacillati</taxon>
        <taxon>Actinomycetota</taxon>
        <taxon>Actinomycetes</taxon>
        <taxon>Pseudonocardiales</taxon>
        <taxon>Pseudonocardiaceae</taxon>
        <taxon>Actinomycetospora</taxon>
    </lineage>
</organism>
<keyword evidence="3" id="KW-1185">Reference proteome</keyword>
<evidence type="ECO:0008006" key="4">
    <source>
        <dbReference type="Google" id="ProtNLM"/>
    </source>
</evidence>
<evidence type="ECO:0000313" key="3">
    <source>
        <dbReference type="Proteomes" id="UP001199469"/>
    </source>
</evidence>
<name>A0ABS8PLN2_9PSEU</name>
<gene>
    <name evidence="2" type="ORF">LQ327_31420</name>
</gene>
<sequence length="108" mass="10669">MPDGFDARPAELHRGAAGLRDDADALDQAGDQVGTALEQAGGAAGAGPLAGAATEFADQLDRVVQATLASLADCAGALDTSANQYVLDDTGAASGLGGVMLPGFDRPR</sequence>
<feature type="region of interest" description="Disordered" evidence="1">
    <location>
        <begin position="1"/>
        <end position="20"/>
    </location>
</feature>
<reference evidence="2 3" key="1">
    <citation type="submission" date="2021-11" db="EMBL/GenBank/DDBJ databases">
        <title>Draft genome sequence of Actinomycetospora sp. SF1 isolated from the rhizosphere soil.</title>
        <authorList>
            <person name="Duangmal K."/>
            <person name="Chantavorakit T."/>
        </authorList>
    </citation>
    <scope>NUCLEOTIDE SEQUENCE [LARGE SCALE GENOMIC DNA]</scope>
    <source>
        <strain evidence="2 3">TBRC 5722</strain>
    </source>
</reference>
<dbReference type="Proteomes" id="UP001199469">
    <property type="component" value="Unassembled WGS sequence"/>
</dbReference>
<evidence type="ECO:0000313" key="2">
    <source>
        <dbReference type="EMBL" id="MCD2197889.1"/>
    </source>
</evidence>
<dbReference type="RefSeq" id="WP_230740313.1">
    <property type="nucleotide sequence ID" value="NZ_JAJNDB010000010.1"/>
</dbReference>
<dbReference type="EMBL" id="JAJNDB010000010">
    <property type="protein sequence ID" value="MCD2197889.1"/>
    <property type="molecule type" value="Genomic_DNA"/>
</dbReference>
<evidence type="ECO:0000256" key="1">
    <source>
        <dbReference type="SAM" id="MobiDB-lite"/>
    </source>
</evidence>
<dbReference type="Gene3D" id="1.10.287.1060">
    <property type="entry name" value="ESAT-6-like"/>
    <property type="match status" value="1"/>
</dbReference>